<gene>
    <name evidence="2" type="ORF">R5R35_004351</name>
</gene>
<protein>
    <recommendedName>
        <fullName evidence="4">Protein giant-lens</fullName>
    </recommendedName>
</protein>
<dbReference type="Gene3D" id="2.20.20.150">
    <property type="match status" value="1"/>
</dbReference>
<sequence length="322" mass="33983">MHHRRGRGDAAASAAAASAAAVAAALLLAAALGSARAAAPRVPLDVFQHHHGGGGRHPARAPAAPDHTDAAPAAPAALADALARHAAPAPAPAAGQPTVLYQVGAREEDLPECKPWAVCSKVDLYEAPWVERQCRCPGRQACSGLLSAADGHTLTDRTRHLKLCEPIKKLPKCRFFRDVTWTLKSAPNNATEQVVNCHCPKGAVAYLIKRQPHSEAGAQGFIYSFACSPQSRLRCQRKEPCRLFTVRKRPELLDEVNTNTLCQCPHGHACPRHHTEPGVIPGSSYADEEPIRTFSGYCLSPALARAAAASGASASTSSGPSH</sequence>
<feature type="compositionally biased region" description="Basic residues" evidence="1">
    <location>
        <begin position="49"/>
        <end position="59"/>
    </location>
</feature>
<keyword evidence="3" id="KW-1185">Reference proteome</keyword>
<reference evidence="2 3" key="1">
    <citation type="submission" date="2024-03" db="EMBL/GenBank/DDBJ databases">
        <title>The genome assembly and annotation of the cricket Gryllus longicercus Weissman &amp; Gray.</title>
        <authorList>
            <person name="Szrajer S."/>
            <person name="Gray D."/>
            <person name="Ylla G."/>
        </authorList>
    </citation>
    <scope>NUCLEOTIDE SEQUENCE [LARGE SCALE GENOMIC DNA]</scope>
    <source>
        <strain evidence="2">DAG 2021-001</strain>
        <tissue evidence="2">Whole body minus gut</tissue>
    </source>
</reference>
<dbReference type="Proteomes" id="UP001378592">
    <property type="component" value="Unassembled WGS sequence"/>
</dbReference>
<dbReference type="EMBL" id="JAZDUA010000232">
    <property type="protein sequence ID" value="KAK7863387.1"/>
    <property type="molecule type" value="Genomic_DNA"/>
</dbReference>
<dbReference type="Gene3D" id="2.20.20.160">
    <property type="match status" value="2"/>
</dbReference>
<organism evidence="2 3">
    <name type="scientific">Gryllus longicercus</name>
    <dbReference type="NCBI Taxonomy" id="2509291"/>
    <lineage>
        <taxon>Eukaryota</taxon>
        <taxon>Metazoa</taxon>
        <taxon>Ecdysozoa</taxon>
        <taxon>Arthropoda</taxon>
        <taxon>Hexapoda</taxon>
        <taxon>Insecta</taxon>
        <taxon>Pterygota</taxon>
        <taxon>Neoptera</taxon>
        <taxon>Polyneoptera</taxon>
        <taxon>Orthoptera</taxon>
        <taxon>Ensifera</taxon>
        <taxon>Gryllidea</taxon>
        <taxon>Grylloidea</taxon>
        <taxon>Gryllidae</taxon>
        <taxon>Gryllinae</taxon>
        <taxon>Gryllus</taxon>
    </lineage>
</organism>
<dbReference type="Pfam" id="PF11581">
    <property type="entry name" value="Argos"/>
    <property type="match status" value="1"/>
</dbReference>
<accession>A0AAN9VLU3</accession>
<name>A0AAN9VLU3_9ORTH</name>
<dbReference type="InterPro" id="IPR021633">
    <property type="entry name" value="Argos"/>
</dbReference>
<proteinExistence type="predicted"/>
<evidence type="ECO:0000313" key="3">
    <source>
        <dbReference type="Proteomes" id="UP001378592"/>
    </source>
</evidence>
<comment type="caution">
    <text evidence="2">The sequence shown here is derived from an EMBL/GenBank/DDBJ whole genome shotgun (WGS) entry which is preliminary data.</text>
</comment>
<evidence type="ECO:0000313" key="2">
    <source>
        <dbReference type="EMBL" id="KAK7863387.1"/>
    </source>
</evidence>
<evidence type="ECO:0008006" key="4">
    <source>
        <dbReference type="Google" id="ProtNLM"/>
    </source>
</evidence>
<evidence type="ECO:0000256" key="1">
    <source>
        <dbReference type="SAM" id="MobiDB-lite"/>
    </source>
</evidence>
<feature type="compositionally biased region" description="Low complexity" evidence="1">
    <location>
        <begin position="60"/>
        <end position="73"/>
    </location>
</feature>
<feature type="region of interest" description="Disordered" evidence="1">
    <location>
        <begin position="48"/>
        <end position="73"/>
    </location>
</feature>
<dbReference type="AlphaFoldDB" id="A0AAN9VLU3"/>